<dbReference type="Pfam" id="PF01904">
    <property type="entry name" value="DUF72"/>
    <property type="match status" value="1"/>
</dbReference>
<dbReference type="Proteomes" id="UP000321204">
    <property type="component" value="Chromosome"/>
</dbReference>
<evidence type="ECO:0000313" key="1">
    <source>
        <dbReference type="EMBL" id="QEC54719.1"/>
    </source>
</evidence>
<dbReference type="Gene3D" id="3.20.20.410">
    <property type="entry name" value="Protein of unknown function UPF0759"/>
    <property type="match status" value="1"/>
</dbReference>
<reference evidence="1 2" key="1">
    <citation type="journal article" date="2015" name="Int. J. Syst. Evol. Microbiol.">
        <title>Flavisolibacter ginsenosidimutans sp. nov., with ginsenoside-converting activity isolated from soil used for cultivating ginseng.</title>
        <authorList>
            <person name="Zhao Y."/>
            <person name="Liu Q."/>
            <person name="Kang M.S."/>
            <person name="Jin F."/>
            <person name="Yu H."/>
            <person name="Im W.T."/>
        </authorList>
    </citation>
    <scope>NUCLEOTIDE SEQUENCE [LARGE SCALE GENOMIC DNA]</scope>
    <source>
        <strain evidence="1 2">Gsoil 636</strain>
    </source>
</reference>
<dbReference type="RefSeq" id="WP_146781961.1">
    <property type="nucleotide sequence ID" value="NZ_BAABIO010000006.1"/>
</dbReference>
<dbReference type="PANTHER" id="PTHR30348:SF14">
    <property type="entry name" value="BLR8050 PROTEIN"/>
    <property type="match status" value="1"/>
</dbReference>
<dbReference type="PANTHER" id="PTHR30348">
    <property type="entry name" value="UNCHARACTERIZED PROTEIN YECE"/>
    <property type="match status" value="1"/>
</dbReference>
<dbReference type="SUPFAM" id="SSF117396">
    <property type="entry name" value="TM1631-like"/>
    <property type="match status" value="1"/>
</dbReference>
<proteinExistence type="predicted"/>
<dbReference type="AlphaFoldDB" id="A0A5B8UF08"/>
<dbReference type="KEGG" id="fgg:FSB75_01985"/>
<name>A0A5B8UF08_9BACT</name>
<dbReference type="InterPro" id="IPR002763">
    <property type="entry name" value="DUF72"/>
</dbReference>
<gene>
    <name evidence="1" type="ORF">FSB75_01985</name>
</gene>
<dbReference type="OrthoDB" id="9780310at2"/>
<accession>A0A5B8UF08</accession>
<keyword evidence="2" id="KW-1185">Reference proteome</keyword>
<protein>
    <submittedName>
        <fullName evidence="1">DUF72 domain-containing protein</fullName>
    </submittedName>
</protein>
<sequence>MQSSPSFYSGTSNIVLPFKQSEYPPEFQGASRLTYYASLFSSLEVNSSFYKIPRPATVGNWRESVPHYFKFTFKVPKTVTHAKGLQFNVEELERFTETVAQAGDKKGCLLIQLPPSVKSDKQEEIEGILECLRSDAKGWRIAVEFRDNSWYNSAVYRMLQNFGAGMVEQDMPKSATPPITVAEDFVYLRFHGPEGDYRGSYDDAFLLSRAKRIAAWLKEGKEVYVYFNNTAGDAFENLRTLNAMVAQRTAGKK</sequence>
<evidence type="ECO:0000313" key="2">
    <source>
        <dbReference type="Proteomes" id="UP000321204"/>
    </source>
</evidence>
<organism evidence="1 2">
    <name type="scientific">Flavisolibacter ginsenosidimutans</name>
    <dbReference type="NCBI Taxonomy" id="661481"/>
    <lineage>
        <taxon>Bacteria</taxon>
        <taxon>Pseudomonadati</taxon>
        <taxon>Bacteroidota</taxon>
        <taxon>Chitinophagia</taxon>
        <taxon>Chitinophagales</taxon>
        <taxon>Chitinophagaceae</taxon>
        <taxon>Flavisolibacter</taxon>
    </lineage>
</organism>
<dbReference type="InterPro" id="IPR036520">
    <property type="entry name" value="UPF0759_sf"/>
</dbReference>
<dbReference type="EMBL" id="CP042433">
    <property type="protein sequence ID" value="QEC54719.1"/>
    <property type="molecule type" value="Genomic_DNA"/>
</dbReference>